<proteinExistence type="predicted"/>
<dbReference type="AlphaFoldDB" id="A0A839NCH0"/>
<protein>
    <recommendedName>
        <fullName evidence="3">Nucleotidyl transferase AbiEii/AbiGii toxin family protein</fullName>
    </recommendedName>
</protein>
<dbReference type="EMBL" id="JACHVQ010000002">
    <property type="protein sequence ID" value="MBB2892885.1"/>
    <property type="molecule type" value="Genomic_DNA"/>
</dbReference>
<dbReference type="RefSeq" id="WP_183321275.1">
    <property type="nucleotide sequence ID" value="NZ_JACHVQ010000002.1"/>
</dbReference>
<evidence type="ECO:0000313" key="2">
    <source>
        <dbReference type="Proteomes" id="UP000559182"/>
    </source>
</evidence>
<dbReference type="Pfam" id="PF08843">
    <property type="entry name" value="AbiEii"/>
    <property type="match status" value="1"/>
</dbReference>
<gene>
    <name evidence="1" type="ORF">FHU39_002903</name>
</gene>
<organism evidence="1 2">
    <name type="scientific">Flexivirga oryzae</name>
    <dbReference type="NCBI Taxonomy" id="1794944"/>
    <lineage>
        <taxon>Bacteria</taxon>
        <taxon>Bacillati</taxon>
        <taxon>Actinomycetota</taxon>
        <taxon>Actinomycetes</taxon>
        <taxon>Micrococcales</taxon>
        <taxon>Dermacoccaceae</taxon>
        <taxon>Flexivirga</taxon>
    </lineage>
</organism>
<accession>A0A839NCH0</accession>
<keyword evidence="2" id="KW-1185">Reference proteome</keyword>
<dbReference type="InterPro" id="IPR014942">
    <property type="entry name" value="AbiEii"/>
</dbReference>
<dbReference type="Proteomes" id="UP000559182">
    <property type="component" value="Unassembled WGS sequence"/>
</dbReference>
<name>A0A839NCH0_9MICO</name>
<reference evidence="1 2" key="1">
    <citation type="submission" date="2020-08" db="EMBL/GenBank/DDBJ databases">
        <title>Sequencing the genomes of 1000 actinobacteria strains.</title>
        <authorList>
            <person name="Klenk H.-P."/>
        </authorList>
    </citation>
    <scope>NUCLEOTIDE SEQUENCE [LARGE SCALE GENOMIC DNA]</scope>
    <source>
        <strain evidence="1 2">DSM 105369</strain>
    </source>
</reference>
<comment type="caution">
    <text evidence="1">The sequence shown here is derived from an EMBL/GenBank/DDBJ whole genome shotgun (WGS) entry which is preliminary data.</text>
</comment>
<sequence length="287" mass="31437">MSTSSRRTQAVNDHIRRLAAEQDQDANRVRRSLVFQRLIARLAPAGLILKGGFCLEVRLPGTARSTRDVDFVGQLALVADPTELREELDDLLDSADIDDGFTFEVGAATHLRGDDAEANAWRISVAALLDGTRFEQIKLDLVGQVQEVMGATEQLVVPLPVQVDGAGPVTIEAVDVYQHAAEKFHAFARLYAHDRPSSRVKDLVDLVLLIEAGFVDDPRRLRHRLDAVYSQRDSATPATPLPTPPADWQRSYEAFATGLGLSAQTVPAAYALVSDTYVNALTERSPQ</sequence>
<evidence type="ECO:0000313" key="1">
    <source>
        <dbReference type="EMBL" id="MBB2892885.1"/>
    </source>
</evidence>
<evidence type="ECO:0008006" key="3">
    <source>
        <dbReference type="Google" id="ProtNLM"/>
    </source>
</evidence>